<feature type="transmembrane region" description="Helical" evidence="11">
    <location>
        <begin position="12"/>
        <end position="32"/>
    </location>
</feature>
<evidence type="ECO:0000256" key="9">
    <source>
        <dbReference type="ARBA" id="ARBA00023224"/>
    </source>
</evidence>
<keyword evidence="6" id="KW-0297">G-protein coupled receptor</keyword>
<dbReference type="PANTHER" id="PTHR28097:SF1">
    <property type="entry name" value="PHEROMONE A FACTOR RECEPTOR"/>
    <property type="match status" value="1"/>
</dbReference>
<accession>D0EM79</accession>
<feature type="region of interest" description="Disordered" evidence="10">
    <location>
        <begin position="417"/>
        <end position="446"/>
    </location>
</feature>
<evidence type="ECO:0000256" key="1">
    <source>
        <dbReference type="ARBA" id="ARBA00004141"/>
    </source>
</evidence>
<organism evidence="12">
    <name type="scientific">Lentinus squarrosulus</name>
    <dbReference type="NCBI Taxonomy" id="38802"/>
    <lineage>
        <taxon>Eukaryota</taxon>
        <taxon>Fungi</taxon>
        <taxon>Dikarya</taxon>
        <taxon>Basidiomycota</taxon>
        <taxon>Agaricomycotina</taxon>
        <taxon>Agaricomycetes</taxon>
        <taxon>Polyporales</taxon>
        <taxon>Polyporaceae</taxon>
        <taxon>Lentinus</taxon>
    </lineage>
</organism>
<dbReference type="InterPro" id="IPR001499">
    <property type="entry name" value="GPCR_STE3"/>
</dbReference>
<evidence type="ECO:0000256" key="3">
    <source>
        <dbReference type="ARBA" id="ARBA00022507"/>
    </source>
</evidence>
<dbReference type="PRINTS" id="PR00901">
    <property type="entry name" value="PHEROMONEBAR"/>
</dbReference>
<dbReference type="EMBL" id="GQ857068">
    <property type="protein sequence ID" value="ACX37087.1"/>
    <property type="molecule type" value="Genomic_DNA"/>
</dbReference>
<sequence>MSLIFVSPEPDPTYPLFPVFSFIGVVLGLLPLPWHLQAWNAGTVIYMLWASLASLVEFVDSIVWYGSLADVAPVWCDICESTKFLNPWCRCWHPLASSLWHRKQRLYKITSVTTVSVTRKEVWPSPYDIFSRLTCPQKLRNVYIDVAIAIGVPVIVMALHYIVQGHRYNIIENIGCTPDMLELRSPALARSSSCGLFFLDASRSYTQVCQATHEHCVVADASPSAGLTLRTFYIHRLRFNQIVSANSSLTVSRYLRLIALCSVEMATVTPLTAFSIYINTAGLHIQPWVSWANTHYNFSFVELFPTFVWQAKLASHVAIEMGRWVYPCSSIMFFMLFGFADEARRFYSATFWRVAKIVGITPKQTGGKASQYVSSGYIFLNQCSLRARSGTREHSACLIARPATSFPHTAPVGMYPSARRSGPTPLSPRSTSTMLRRTPAHRQHLPSPLWTARPTAILVGAAPMLSSLPAPMIPYMTTTTPNRSRAYPYRTSILPVHLRRPTAFPVHCLLPQSLHTTDHSRHPSCGRDPLISRLHPGKALRARSRLWSTPKRKPSECTILFLYLNPSLCSHAFCSPYDSRLSTNINVLYCSTV</sequence>
<dbReference type="PANTHER" id="PTHR28097">
    <property type="entry name" value="PHEROMONE A FACTOR RECEPTOR"/>
    <property type="match status" value="1"/>
</dbReference>
<dbReference type="Pfam" id="PF02076">
    <property type="entry name" value="STE3"/>
    <property type="match status" value="1"/>
</dbReference>
<dbReference type="AlphaFoldDB" id="D0EM79"/>
<keyword evidence="8 12" id="KW-0675">Receptor</keyword>
<dbReference type="PRINTS" id="PR00899">
    <property type="entry name" value="GPCRSTE3"/>
</dbReference>
<proteinExistence type="inferred from homology"/>
<keyword evidence="7 11" id="KW-0472">Membrane</keyword>
<protein>
    <submittedName>
        <fullName evidence="12">Pheromone receptor</fullName>
    </submittedName>
</protein>
<dbReference type="GO" id="GO:0000750">
    <property type="term" value="P:pheromone-dependent signal transduction involved in conjugation with cellular fusion"/>
    <property type="evidence" value="ECO:0007669"/>
    <property type="project" value="TreeGrafter"/>
</dbReference>
<evidence type="ECO:0000256" key="6">
    <source>
        <dbReference type="ARBA" id="ARBA00023040"/>
    </source>
</evidence>
<evidence type="ECO:0000256" key="2">
    <source>
        <dbReference type="ARBA" id="ARBA00011085"/>
    </source>
</evidence>
<evidence type="ECO:0000256" key="7">
    <source>
        <dbReference type="ARBA" id="ARBA00023136"/>
    </source>
</evidence>
<dbReference type="GO" id="GO:0004934">
    <property type="term" value="F:mating-type alpha-factor pheromone receptor activity"/>
    <property type="evidence" value="ECO:0007669"/>
    <property type="project" value="InterPro"/>
</dbReference>
<keyword evidence="5 11" id="KW-1133">Transmembrane helix</keyword>
<dbReference type="GO" id="GO:0005886">
    <property type="term" value="C:plasma membrane"/>
    <property type="evidence" value="ECO:0007669"/>
    <property type="project" value="TreeGrafter"/>
</dbReference>
<comment type="similarity">
    <text evidence="2">Belongs to the G-protein coupled receptor 4 family.</text>
</comment>
<keyword evidence="4 11" id="KW-0812">Transmembrane</keyword>
<reference evidence="12" key="1">
    <citation type="submission" date="2009-08" db="EMBL/GenBank/DDBJ databases">
        <title>Cloning and molecular evolution analysis of pheromone receptor gene in Lentinus squarrosulus.</title>
        <authorList>
            <person name="Cao M."/>
            <person name="Bao P.D."/>
            <person name="Cao H."/>
        </authorList>
    </citation>
    <scope>NUCLEOTIDE SEQUENCE</scope>
    <source>
        <strain evidence="12">QL7-4-2</strain>
    </source>
</reference>
<evidence type="ECO:0000256" key="10">
    <source>
        <dbReference type="SAM" id="MobiDB-lite"/>
    </source>
</evidence>
<evidence type="ECO:0000256" key="11">
    <source>
        <dbReference type="SAM" id="Phobius"/>
    </source>
</evidence>
<dbReference type="InterPro" id="IPR000481">
    <property type="entry name" value="GPCR_Pheromne_B_alpha_rcpt"/>
</dbReference>
<feature type="transmembrane region" description="Helical" evidence="11">
    <location>
        <begin position="142"/>
        <end position="163"/>
    </location>
</feature>
<evidence type="ECO:0000256" key="8">
    <source>
        <dbReference type="ARBA" id="ARBA00023170"/>
    </source>
</evidence>
<dbReference type="CDD" id="cd14966">
    <property type="entry name" value="7tmD_STE3"/>
    <property type="match status" value="1"/>
</dbReference>
<comment type="subcellular location">
    <subcellularLocation>
        <location evidence="1">Membrane</location>
        <topology evidence="1">Multi-pass membrane protein</topology>
    </subcellularLocation>
</comment>
<evidence type="ECO:0000256" key="4">
    <source>
        <dbReference type="ARBA" id="ARBA00022692"/>
    </source>
</evidence>
<evidence type="ECO:0000256" key="5">
    <source>
        <dbReference type="ARBA" id="ARBA00022989"/>
    </source>
</evidence>
<keyword evidence="9" id="KW-0807">Transducer</keyword>
<name>D0EM79_9APHY</name>
<evidence type="ECO:0000313" key="12">
    <source>
        <dbReference type="EMBL" id="ACX37087.1"/>
    </source>
</evidence>
<keyword evidence="3" id="KW-0589">Pheromone response</keyword>